<keyword evidence="3" id="KW-1185">Reference proteome</keyword>
<dbReference type="EMBL" id="FMSP01000005">
    <property type="protein sequence ID" value="SCV70490.1"/>
    <property type="molecule type" value="Genomic_DNA"/>
</dbReference>
<accession>A0A238F9I4</accession>
<gene>
    <name evidence="2" type="ORF">BQ2448_1884</name>
</gene>
<evidence type="ECO:0000256" key="1">
    <source>
        <dbReference type="SAM" id="MobiDB-lite"/>
    </source>
</evidence>
<reference evidence="3" key="1">
    <citation type="submission" date="2016-09" db="EMBL/GenBank/DDBJ databases">
        <authorList>
            <person name="Jeantristanb JTB J.-T."/>
            <person name="Ricardo R."/>
        </authorList>
    </citation>
    <scope>NUCLEOTIDE SEQUENCE [LARGE SCALE GENOMIC DNA]</scope>
</reference>
<dbReference type="Proteomes" id="UP000198372">
    <property type="component" value="Unassembled WGS sequence"/>
</dbReference>
<evidence type="ECO:0000313" key="3">
    <source>
        <dbReference type="Proteomes" id="UP000198372"/>
    </source>
</evidence>
<dbReference type="AlphaFoldDB" id="A0A238F9I4"/>
<feature type="region of interest" description="Disordered" evidence="1">
    <location>
        <begin position="278"/>
        <end position="300"/>
    </location>
</feature>
<organism evidence="2 3">
    <name type="scientific">Microbotryum intermedium</name>
    <dbReference type="NCBI Taxonomy" id="269621"/>
    <lineage>
        <taxon>Eukaryota</taxon>
        <taxon>Fungi</taxon>
        <taxon>Dikarya</taxon>
        <taxon>Basidiomycota</taxon>
        <taxon>Pucciniomycotina</taxon>
        <taxon>Microbotryomycetes</taxon>
        <taxon>Microbotryales</taxon>
        <taxon>Microbotryaceae</taxon>
        <taxon>Microbotryum</taxon>
    </lineage>
</organism>
<sequence>MSGTPTVDTLIDLKLSGLRPLSSPSATDLNFVFKLLGTFPQRMLLAQRLDVDEEGTLTRESERQLFDIAQEKVTIDSTISNPRHRGLTGHAKIDAIRAQPTTESFMEEAGLAAWDQPVQWDPIGPRYGANIGWGAGKKSIACTRLMRQSFNIVYDTFFNSGASSSRWREDVRRLLEELRDFRSDNIIHLLEGLTPPEVRPITLALGAGRRPLLVNVQRLCEEQLLWKGADYWADMGLYGHIILPSQQLGSNLFDPEGWYIYQGSTSRPYKERIIEYDASSPLQPPRKPKEDQPAKASPTHPCWPSQHYLSMSGMPTVDTLIDLKLSGLRPLSSPSVTDPDFVFRPFEPRKPLPDVSLGFFYRSTYDMRHLSPWALYLARPSLCVALSIVQLPQEMTKAGPLYDGFGTLCVSH</sequence>
<evidence type="ECO:0000313" key="2">
    <source>
        <dbReference type="EMBL" id="SCV70490.1"/>
    </source>
</evidence>
<proteinExistence type="predicted"/>
<protein>
    <submittedName>
        <fullName evidence="2">BQ2448_1884 protein</fullName>
    </submittedName>
</protein>
<name>A0A238F9I4_9BASI</name>